<dbReference type="Pfam" id="PF04024">
    <property type="entry name" value="PspC"/>
    <property type="match status" value="1"/>
</dbReference>
<evidence type="ECO:0000313" key="9">
    <source>
        <dbReference type="EMBL" id="QPC81556.1"/>
    </source>
</evidence>
<gene>
    <name evidence="9" type="ORF">G4Y79_17940</name>
</gene>
<dbReference type="EMBL" id="CP062983">
    <property type="protein sequence ID" value="QPC81556.1"/>
    <property type="molecule type" value="Genomic_DNA"/>
</dbReference>
<evidence type="ECO:0000256" key="2">
    <source>
        <dbReference type="ARBA" id="ARBA00022475"/>
    </source>
</evidence>
<evidence type="ECO:0000313" key="10">
    <source>
        <dbReference type="Proteomes" id="UP000594468"/>
    </source>
</evidence>
<dbReference type="PANTHER" id="PTHR33885:SF3">
    <property type="entry name" value="PHAGE SHOCK PROTEIN C"/>
    <property type="match status" value="1"/>
</dbReference>
<dbReference type="RefSeq" id="WP_195169628.1">
    <property type="nucleotide sequence ID" value="NZ_CP062983.1"/>
</dbReference>
<evidence type="ECO:0000256" key="1">
    <source>
        <dbReference type="ARBA" id="ARBA00004162"/>
    </source>
</evidence>
<keyword evidence="5 7" id="KW-0472">Membrane</keyword>
<protein>
    <submittedName>
        <fullName evidence="9">PspC domain-containing protein</fullName>
    </submittedName>
</protein>
<keyword evidence="2" id="KW-1003">Cell membrane</keyword>
<evidence type="ECO:0000256" key="7">
    <source>
        <dbReference type="SAM" id="Phobius"/>
    </source>
</evidence>
<evidence type="ECO:0000259" key="8">
    <source>
        <dbReference type="Pfam" id="PF04024"/>
    </source>
</evidence>
<dbReference type="InterPro" id="IPR007168">
    <property type="entry name" value="Phageshock_PspC_N"/>
</dbReference>
<comment type="subcellular location">
    <subcellularLocation>
        <location evidence="1">Cell membrane</location>
        <topology evidence="1">Single-pass membrane protein</topology>
    </subcellularLocation>
</comment>
<name>A0A7S8IDH8_9CHLR</name>
<proteinExistence type="predicted"/>
<keyword evidence="3 7" id="KW-0812">Transmembrane</keyword>
<feature type="compositionally biased region" description="Acidic residues" evidence="6">
    <location>
        <begin position="79"/>
        <end position="89"/>
    </location>
</feature>
<sequence length="89" mass="10022">MNETPKRLYRSETDRQVAGVCGGIAAYFNVDPTLVRIVFLLLLLGAGNGFLLYMVLWIVIPEESDVRAMSSTKRKNDGSDNDDYYEDTI</sequence>
<dbReference type="InterPro" id="IPR052027">
    <property type="entry name" value="PspC"/>
</dbReference>
<evidence type="ECO:0000256" key="3">
    <source>
        <dbReference type="ARBA" id="ARBA00022692"/>
    </source>
</evidence>
<dbReference type="Proteomes" id="UP000594468">
    <property type="component" value="Chromosome"/>
</dbReference>
<dbReference type="PANTHER" id="PTHR33885">
    <property type="entry name" value="PHAGE SHOCK PROTEIN C"/>
    <property type="match status" value="1"/>
</dbReference>
<keyword evidence="10" id="KW-1185">Reference proteome</keyword>
<feature type="region of interest" description="Disordered" evidence="6">
    <location>
        <begin position="67"/>
        <end position="89"/>
    </location>
</feature>
<keyword evidence="4 7" id="KW-1133">Transmembrane helix</keyword>
<evidence type="ECO:0000256" key="5">
    <source>
        <dbReference type="ARBA" id="ARBA00023136"/>
    </source>
</evidence>
<feature type="transmembrane region" description="Helical" evidence="7">
    <location>
        <begin position="37"/>
        <end position="60"/>
    </location>
</feature>
<organism evidence="9 10">
    <name type="scientific">Phototrophicus methaneseepsis</name>
    <dbReference type="NCBI Taxonomy" id="2710758"/>
    <lineage>
        <taxon>Bacteria</taxon>
        <taxon>Bacillati</taxon>
        <taxon>Chloroflexota</taxon>
        <taxon>Candidatus Thermofontia</taxon>
        <taxon>Phototrophicales</taxon>
        <taxon>Phototrophicaceae</taxon>
        <taxon>Phototrophicus</taxon>
    </lineage>
</organism>
<accession>A0A7S8IDH8</accession>
<feature type="domain" description="Phage shock protein PspC N-terminal" evidence="8">
    <location>
        <begin position="6"/>
        <end position="63"/>
    </location>
</feature>
<dbReference type="AlphaFoldDB" id="A0A7S8IDH8"/>
<dbReference type="KEGG" id="pmet:G4Y79_17940"/>
<dbReference type="GO" id="GO:0005886">
    <property type="term" value="C:plasma membrane"/>
    <property type="evidence" value="ECO:0007669"/>
    <property type="project" value="UniProtKB-SubCell"/>
</dbReference>
<evidence type="ECO:0000256" key="6">
    <source>
        <dbReference type="SAM" id="MobiDB-lite"/>
    </source>
</evidence>
<reference evidence="9 10" key="1">
    <citation type="submission" date="2020-02" db="EMBL/GenBank/DDBJ databases">
        <authorList>
            <person name="Zheng R.K."/>
            <person name="Sun C.M."/>
        </authorList>
    </citation>
    <scope>NUCLEOTIDE SEQUENCE [LARGE SCALE GENOMIC DNA]</scope>
    <source>
        <strain evidence="10">rifampicinis</strain>
    </source>
</reference>
<evidence type="ECO:0000256" key="4">
    <source>
        <dbReference type="ARBA" id="ARBA00022989"/>
    </source>
</evidence>